<dbReference type="SMART" id="SM00220">
    <property type="entry name" value="S_TKc"/>
    <property type="match status" value="1"/>
</dbReference>
<dbReference type="PROSITE" id="PS50112">
    <property type="entry name" value="PAS"/>
    <property type="match status" value="1"/>
</dbReference>
<dbReference type="SMART" id="SM00054">
    <property type="entry name" value="EFh"/>
    <property type="match status" value="4"/>
</dbReference>
<evidence type="ECO:0000313" key="13">
    <source>
        <dbReference type="EMBL" id="TPP48493.1"/>
    </source>
</evidence>
<feature type="binding site" evidence="7">
    <location>
        <position position="766"/>
    </location>
    <ligand>
        <name>ATP</name>
        <dbReference type="ChEBI" id="CHEBI:30616"/>
    </ligand>
</feature>
<evidence type="ECO:0000313" key="14">
    <source>
        <dbReference type="Proteomes" id="UP000318447"/>
    </source>
</evidence>
<dbReference type="VEuPathDB" id="TriTrypDB:LDHU3_36.5200"/>
<keyword evidence="1" id="KW-0808">Transferase</keyword>
<dbReference type="FunFam" id="1.10.238.10:FF:000527">
    <property type="entry name" value="Calmodulin-3"/>
    <property type="match status" value="1"/>
</dbReference>
<feature type="domain" description="PAS" evidence="11">
    <location>
        <begin position="311"/>
        <end position="366"/>
    </location>
</feature>
<name>A0A504XIX8_LEIDO</name>
<evidence type="ECO:0000259" key="10">
    <source>
        <dbReference type="PROSITE" id="PS50011"/>
    </source>
</evidence>
<evidence type="ECO:0000256" key="3">
    <source>
        <dbReference type="ARBA" id="ARBA00022741"/>
    </source>
</evidence>
<dbReference type="InterPro" id="IPR018247">
    <property type="entry name" value="EF_Hand_1_Ca_BS"/>
</dbReference>
<dbReference type="GO" id="GO:0004672">
    <property type="term" value="F:protein kinase activity"/>
    <property type="evidence" value="ECO:0007669"/>
    <property type="project" value="InterPro"/>
</dbReference>
<dbReference type="PANTHER" id="PTHR48016">
    <property type="entry name" value="MAP KINASE KINASE KINASE SSK2-RELATED-RELATED"/>
    <property type="match status" value="1"/>
</dbReference>
<evidence type="ECO:0000256" key="2">
    <source>
        <dbReference type="ARBA" id="ARBA00022737"/>
    </source>
</evidence>
<dbReference type="InterPro" id="IPR017441">
    <property type="entry name" value="Protein_kinase_ATP_BS"/>
</dbReference>
<sequence length="1019" mass="113367">MADLLSLQQITELKEAFSAFDVDCDGSITVDDLEQVFSSIGHKVSKKKLQSILCEADLDSNGVIDFPEFLTLVAAKLNDPEEKELEMRRAFRMYDLGNTGFITVPNLRFAMGRLGCFLTPEQAFDMISEVDADGDGKLSFDDFRRLPEYTRELEEGSSETLYRIIHSSICAARWYYRRYSRYLQLALPNFIPRSCGSGFHFRLPLLFFLPRRGYKGQERLVDRMVRMACDNAQSQNSFYNPLSDRIELTERVIVEDADAFLVEADIAHRNRRAIAMLLTEATEDEGSAVLRSRGLPPAMIGLNAIYRHTIIIMTDFDGKVVMWSDGAATCFGFSARDVEGNNIISLLYGERSVELYATMTEAAEKNLDLSEKVLNVAHMGLGTVSISATVVVSREAKSNQPVGFTLIGSVRSDELSQTQAVLHSFFVAELSQLSVKDSQFRQIVDCLRWKNLRDLSALARDWRSAHIRQLLSEVIKGRQLYVSVEVDPKVTELPPILCDTVGITAVLNRAFELFCEKIRVRVEQKRTTSAVYQLIVVYRHDMSGLNRNTLIDITRSANDLGGIVVDSPGTLKLLLPFMVKDEAIQALRPQGAAAQKPIGHDPLIVLLLEKNAVHRRNISASIWSCGHSLRLVENVRKALQAIEGSTDLGCAIIDVDVKGSDRVIEALLAKHIYIIEASEALDGGAKRGDALLKKPISNEALRKELEKATYKCEEAKRAGEELLKRREVFGKVRNSPWTQGRLLGRGGHAAVYEATSTLTGGKMAVKIIRVSGNFEERIDEFMNEIGILCKLTHPNIIHYFYCERTETTLNLFMAMADQGTVADLIKRCPRLPENHVATITKQLLQAVNYLHECGIIHRDIKPGNMLISQGQLKLSDFGTATTNVREGTVGTISYMAPEVVDGKPSGKESDIWSIGCVVCECLQIKRSGDGLLGYGAPEEYPSDVSAQAIDFIKACMQRNPSERATTGTLLLHDFIVHLDQEVSQLAEVLPEAAPNEEGAKTPKARSSFSDSTVISWSFD</sequence>
<dbReference type="EMBL" id="RHLC01000054">
    <property type="protein sequence ID" value="TPP48493.1"/>
    <property type="molecule type" value="Genomic_DNA"/>
</dbReference>
<dbReference type="GO" id="GO:0005524">
    <property type="term" value="F:ATP binding"/>
    <property type="evidence" value="ECO:0007669"/>
    <property type="project" value="UniProtKB-UniRule"/>
</dbReference>
<dbReference type="InterPro" id="IPR035965">
    <property type="entry name" value="PAS-like_dom_sf"/>
</dbReference>
<dbReference type="InterPro" id="IPR011009">
    <property type="entry name" value="Kinase-like_dom_sf"/>
</dbReference>
<evidence type="ECO:0000259" key="12">
    <source>
        <dbReference type="PROSITE" id="PS50222"/>
    </source>
</evidence>
<keyword evidence="2" id="KW-0677">Repeat</keyword>
<dbReference type="PROSITE" id="PS00018">
    <property type="entry name" value="EF_HAND_1"/>
    <property type="match status" value="3"/>
</dbReference>
<evidence type="ECO:0000256" key="9">
    <source>
        <dbReference type="SAM" id="MobiDB-lite"/>
    </source>
</evidence>
<dbReference type="Gene3D" id="3.40.50.2300">
    <property type="match status" value="1"/>
</dbReference>
<evidence type="ECO:0000256" key="1">
    <source>
        <dbReference type="ARBA" id="ARBA00022679"/>
    </source>
</evidence>
<dbReference type="InterPro" id="IPR050538">
    <property type="entry name" value="MAP_kinase_kinase_kinase"/>
</dbReference>
<dbReference type="SUPFAM" id="SSF56112">
    <property type="entry name" value="Protein kinase-like (PK-like)"/>
    <property type="match status" value="1"/>
</dbReference>
<dbReference type="Pfam" id="PF00069">
    <property type="entry name" value="Pkinase"/>
    <property type="match status" value="1"/>
</dbReference>
<organism evidence="13 14">
    <name type="scientific">Leishmania donovani</name>
    <dbReference type="NCBI Taxonomy" id="5661"/>
    <lineage>
        <taxon>Eukaryota</taxon>
        <taxon>Discoba</taxon>
        <taxon>Euglenozoa</taxon>
        <taxon>Kinetoplastea</taxon>
        <taxon>Metakinetoplastina</taxon>
        <taxon>Trypanosomatida</taxon>
        <taxon>Trypanosomatidae</taxon>
        <taxon>Leishmaniinae</taxon>
        <taxon>Leishmania</taxon>
    </lineage>
</organism>
<dbReference type="AlphaFoldDB" id="A0A504XIX8"/>
<evidence type="ECO:0000256" key="4">
    <source>
        <dbReference type="ARBA" id="ARBA00022777"/>
    </source>
</evidence>
<dbReference type="Proteomes" id="UP000318447">
    <property type="component" value="Unassembled WGS sequence"/>
</dbReference>
<comment type="caution">
    <text evidence="13">The sequence shown here is derived from an EMBL/GenBank/DDBJ whole genome shotgun (WGS) entry which is preliminary data.</text>
</comment>
<dbReference type="InterPro" id="IPR011006">
    <property type="entry name" value="CheY-like_superfamily"/>
</dbReference>
<dbReference type="PROSITE" id="PS50011">
    <property type="entry name" value="PROTEIN_KINASE_DOM"/>
    <property type="match status" value="1"/>
</dbReference>
<dbReference type="SUPFAM" id="SSF47473">
    <property type="entry name" value="EF-hand"/>
    <property type="match status" value="1"/>
</dbReference>
<keyword evidence="4 13" id="KW-0418">Kinase</keyword>
<keyword evidence="3 7" id="KW-0547">Nucleotide-binding</keyword>
<dbReference type="PROSITE" id="PS00107">
    <property type="entry name" value="PROTEIN_KINASE_ATP"/>
    <property type="match status" value="1"/>
</dbReference>
<dbReference type="InterPro" id="IPR000014">
    <property type="entry name" value="PAS"/>
</dbReference>
<dbReference type="Gene3D" id="1.10.510.10">
    <property type="entry name" value="Transferase(Phosphotransferase) domain 1"/>
    <property type="match status" value="1"/>
</dbReference>
<dbReference type="VEuPathDB" id="TriTrypDB:LdCL_360045600"/>
<dbReference type="InterPro" id="IPR011992">
    <property type="entry name" value="EF-hand-dom_pair"/>
</dbReference>
<keyword evidence="6 7" id="KW-0067">ATP-binding</keyword>
<dbReference type="PROSITE" id="PS00108">
    <property type="entry name" value="PROTEIN_KINASE_ST"/>
    <property type="match status" value="1"/>
</dbReference>
<dbReference type="CDD" id="cd00130">
    <property type="entry name" value="PAS"/>
    <property type="match status" value="1"/>
</dbReference>
<dbReference type="VEuPathDB" id="TriTrypDB:LdBPK_363860.1"/>
<keyword evidence="8" id="KW-0175">Coiled coil</keyword>
<feature type="compositionally biased region" description="Polar residues" evidence="9">
    <location>
        <begin position="1004"/>
        <end position="1019"/>
    </location>
</feature>
<feature type="domain" description="EF-hand" evidence="12">
    <location>
        <begin position="118"/>
        <end position="153"/>
    </location>
</feature>
<protein>
    <submittedName>
        <fullName evidence="13">Protein kinase domain family protein</fullName>
    </submittedName>
</protein>
<evidence type="ECO:0000256" key="8">
    <source>
        <dbReference type="SAM" id="Coils"/>
    </source>
</evidence>
<dbReference type="SUPFAM" id="SSF55785">
    <property type="entry name" value="PYP-like sensor domain (PAS domain)"/>
    <property type="match status" value="1"/>
</dbReference>
<dbReference type="NCBIfam" id="TIGR00229">
    <property type="entry name" value="sensory_box"/>
    <property type="match status" value="1"/>
</dbReference>
<dbReference type="Pfam" id="PF13499">
    <property type="entry name" value="EF-hand_7"/>
    <property type="match status" value="2"/>
</dbReference>
<dbReference type="VEuPathDB" id="TriTrypDB:LdBPK_363870.1"/>
<feature type="coiled-coil region" evidence="8">
    <location>
        <begin position="698"/>
        <end position="725"/>
    </location>
</feature>
<dbReference type="VEuPathDB" id="TriTrypDB:LdCL_360045700"/>
<dbReference type="SUPFAM" id="SSF52172">
    <property type="entry name" value="CheY-like"/>
    <property type="match status" value="1"/>
</dbReference>
<dbReference type="InterPro" id="IPR002048">
    <property type="entry name" value="EF_hand_dom"/>
</dbReference>
<dbReference type="InterPro" id="IPR008271">
    <property type="entry name" value="Ser/Thr_kinase_AS"/>
</dbReference>
<dbReference type="CDD" id="cd00051">
    <property type="entry name" value="EFh"/>
    <property type="match status" value="1"/>
</dbReference>
<dbReference type="Gene3D" id="3.30.450.20">
    <property type="entry name" value="PAS domain"/>
    <property type="match status" value="1"/>
</dbReference>
<feature type="domain" description="EF-hand" evidence="12">
    <location>
        <begin position="82"/>
        <end position="117"/>
    </location>
</feature>
<reference evidence="14" key="1">
    <citation type="submission" date="2019-02" db="EMBL/GenBank/DDBJ databases">
        <title>FDA dAtabase for Regulatory Grade micrObial Sequences (FDA-ARGOS): Supporting development and validation of Infectious Disease Dx tests.</title>
        <authorList>
            <person name="Duncan R."/>
            <person name="Fisher C."/>
            <person name="Tallon L."/>
            <person name="Sadzewicz L."/>
            <person name="Sengamalay N."/>
            <person name="Ott S."/>
            <person name="Godinez A."/>
            <person name="Nagaraj S."/>
            <person name="Vavikolanu K."/>
            <person name="Nadendla S."/>
            <person name="Aluvathingal J."/>
            <person name="Sichtig H."/>
        </authorList>
    </citation>
    <scope>NUCLEOTIDE SEQUENCE [LARGE SCALE GENOMIC DNA]</scope>
    <source>
        <strain evidence="14">FDAARGOS_361</strain>
    </source>
</reference>
<dbReference type="CDD" id="cd06606">
    <property type="entry name" value="STKc_MAPKKK"/>
    <property type="match status" value="1"/>
</dbReference>
<feature type="domain" description="Protein kinase" evidence="10">
    <location>
        <begin position="737"/>
        <end position="975"/>
    </location>
</feature>
<evidence type="ECO:0000256" key="5">
    <source>
        <dbReference type="ARBA" id="ARBA00022837"/>
    </source>
</evidence>
<feature type="region of interest" description="Disordered" evidence="9">
    <location>
        <begin position="992"/>
        <end position="1019"/>
    </location>
</feature>
<proteinExistence type="predicted"/>
<dbReference type="Gene3D" id="1.10.238.10">
    <property type="entry name" value="EF-hand"/>
    <property type="match status" value="2"/>
</dbReference>
<gene>
    <name evidence="13" type="ORF">CGC21_14215</name>
</gene>
<dbReference type="PANTHER" id="PTHR48016:SF56">
    <property type="entry name" value="MAPKK KINASE"/>
    <property type="match status" value="1"/>
</dbReference>
<keyword evidence="5" id="KW-0106">Calcium</keyword>
<dbReference type="PROSITE" id="PS50222">
    <property type="entry name" value="EF_HAND_2"/>
    <property type="match status" value="4"/>
</dbReference>
<evidence type="ECO:0000256" key="7">
    <source>
        <dbReference type="PROSITE-ProRule" id="PRU10141"/>
    </source>
</evidence>
<evidence type="ECO:0000256" key="6">
    <source>
        <dbReference type="ARBA" id="ARBA00022840"/>
    </source>
</evidence>
<evidence type="ECO:0000259" key="11">
    <source>
        <dbReference type="PROSITE" id="PS50112"/>
    </source>
</evidence>
<dbReference type="VEuPathDB" id="TriTrypDB:LDHU3_36.5190"/>
<dbReference type="GO" id="GO:0005509">
    <property type="term" value="F:calcium ion binding"/>
    <property type="evidence" value="ECO:0007669"/>
    <property type="project" value="InterPro"/>
</dbReference>
<feature type="domain" description="EF-hand" evidence="12">
    <location>
        <begin position="8"/>
        <end position="43"/>
    </location>
</feature>
<dbReference type="InterPro" id="IPR000719">
    <property type="entry name" value="Prot_kinase_dom"/>
</dbReference>
<feature type="domain" description="EF-hand" evidence="12">
    <location>
        <begin position="44"/>
        <end position="79"/>
    </location>
</feature>
<accession>A0A504XIX8</accession>